<keyword evidence="2 4" id="KW-0378">Hydrolase</keyword>
<dbReference type="HOGENOM" id="CLU_024518_2_0_11"/>
<organism evidence="4 6">
    <name type="scientific">Corynebacterium kutscheri</name>
    <dbReference type="NCBI Taxonomy" id="35755"/>
    <lineage>
        <taxon>Bacteria</taxon>
        <taxon>Bacillati</taxon>
        <taxon>Actinomycetota</taxon>
        <taxon>Actinomycetes</taxon>
        <taxon>Mycobacteriales</taxon>
        <taxon>Corynebacteriaceae</taxon>
        <taxon>Corynebacterium</taxon>
    </lineage>
</organism>
<dbReference type="Gene3D" id="3.40.50.1820">
    <property type="entry name" value="alpha/beta hydrolase"/>
    <property type="match status" value="1"/>
</dbReference>
<dbReference type="OrthoDB" id="9796770at2"/>
<protein>
    <submittedName>
        <fullName evidence="4">Alpha/beta hydrolase family protein</fullName>
        <ecNumber evidence="4 5">3.4.11.5</ecNumber>
    </submittedName>
    <submittedName>
        <fullName evidence="5">Proline iminopeptidase</fullName>
    </submittedName>
</protein>
<dbReference type="Proteomes" id="UP000033457">
    <property type="component" value="Chromosome"/>
</dbReference>
<dbReference type="PRINTS" id="PR00793">
    <property type="entry name" value="PROAMNOPTASE"/>
</dbReference>
<dbReference type="EMBL" id="CP011312">
    <property type="protein sequence ID" value="AKE40923.1"/>
    <property type="molecule type" value="Genomic_DNA"/>
</dbReference>
<gene>
    <name evidence="5" type="primary">pip</name>
    <name evidence="5" type="ORF">NCTC949_01279</name>
    <name evidence="4" type="ORF">UL82_03580</name>
</gene>
<dbReference type="EMBL" id="LR134377">
    <property type="protein sequence ID" value="VEH06733.1"/>
    <property type="molecule type" value="Genomic_DNA"/>
</dbReference>
<accession>A0A0F6R1C2</accession>
<dbReference type="Pfam" id="PF00561">
    <property type="entry name" value="Abhydrolase_1"/>
    <property type="match status" value="1"/>
</dbReference>
<dbReference type="STRING" id="35755.UL82_03580"/>
<evidence type="ECO:0000313" key="4">
    <source>
        <dbReference type="EMBL" id="AKE40923.1"/>
    </source>
</evidence>
<keyword evidence="6" id="KW-1185">Reference proteome</keyword>
<evidence type="ECO:0000259" key="3">
    <source>
        <dbReference type="Pfam" id="PF00561"/>
    </source>
</evidence>
<dbReference type="AlphaFoldDB" id="A0A0F6R1C2"/>
<feature type="domain" description="AB hydrolase-1" evidence="3">
    <location>
        <begin position="54"/>
        <end position="233"/>
    </location>
</feature>
<name>A0A0F6R1C2_9CORY</name>
<dbReference type="GO" id="GO:0006508">
    <property type="term" value="P:proteolysis"/>
    <property type="evidence" value="ECO:0007669"/>
    <property type="project" value="InterPro"/>
</dbReference>
<dbReference type="RefSeq" id="WP_046439038.1">
    <property type="nucleotide sequence ID" value="NZ_CP011312.1"/>
</dbReference>
<evidence type="ECO:0000313" key="6">
    <source>
        <dbReference type="Proteomes" id="UP000033457"/>
    </source>
</evidence>
<evidence type="ECO:0000313" key="5">
    <source>
        <dbReference type="EMBL" id="VEH06733.1"/>
    </source>
</evidence>
<keyword evidence="4" id="KW-0031">Aminopeptidase</keyword>
<dbReference type="InterPro" id="IPR000073">
    <property type="entry name" value="AB_hydrolase_1"/>
</dbReference>
<proteinExistence type="inferred from homology"/>
<dbReference type="SUPFAM" id="SSF53474">
    <property type="entry name" value="alpha/beta-Hydrolases"/>
    <property type="match status" value="1"/>
</dbReference>
<dbReference type="KEGG" id="cku:UL82_03580"/>
<reference evidence="5 7" key="2">
    <citation type="submission" date="2018-12" db="EMBL/GenBank/DDBJ databases">
        <authorList>
            <consortium name="Pathogen Informatics"/>
        </authorList>
    </citation>
    <scope>NUCLEOTIDE SEQUENCE [LARGE SCALE GENOMIC DNA]</scope>
    <source>
        <strain evidence="5 7">NCTC949</strain>
    </source>
</reference>
<dbReference type="InterPro" id="IPR051601">
    <property type="entry name" value="Serine_prot/Carboxylest_S33"/>
</dbReference>
<comment type="similarity">
    <text evidence="1">Belongs to the peptidase S33 family.</text>
</comment>
<keyword evidence="4" id="KW-0645">Protease</keyword>
<dbReference type="Proteomes" id="UP000271380">
    <property type="component" value="Chromosome"/>
</dbReference>
<dbReference type="InterPro" id="IPR002410">
    <property type="entry name" value="Peptidase_S33"/>
</dbReference>
<dbReference type="PANTHER" id="PTHR43248:SF2">
    <property type="entry name" value="PROLYL AMINOPEPTIDASE"/>
    <property type="match status" value="1"/>
</dbReference>
<dbReference type="PANTHER" id="PTHR43248">
    <property type="entry name" value="2-SUCCINYL-6-HYDROXY-2,4-CYCLOHEXADIENE-1-CARBOXYLATE SYNTHASE"/>
    <property type="match status" value="1"/>
</dbReference>
<evidence type="ECO:0000256" key="2">
    <source>
        <dbReference type="ARBA" id="ARBA00022801"/>
    </source>
</evidence>
<dbReference type="InterPro" id="IPR029058">
    <property type="entry name" value="AB_hydrolase_fold"/>
</dbReference>
<dbReference type="GO" id="GO:0004177">
    <property type="term" value="F:aminopeptidase activity"/>
    <property type="evidence" value="ECO:0007669"/>
    <property type="project" value="UniProtKB-KW"/>
</dbReference>
<reference evidence="4 6" key="1">
    <citation type="journal article" date="2015" name="Genome Announc.">
        <title>Complete Genome Sequence of Corynebacterium kutscheri DSM 20755, a Corynebacterial Type Strain with Remarkably Low G+C Content of Chromosomal DNA.</title>
        <authorList>
            <person name="Ruckert C."/>
            <person name="Albersmeier A."/>
            <person name="Winkler A."/>
            <person name="Tauch A."/>
        </authorList>
    </citation>
    <scope>NUCLEOTIDE SEQUENCE [LARGE SCALE GENOMIC DNA]</scope>
    <source>
        <strain evidence="4 6">DSM 20755</strain>
    </source>
</reference>
<evidence type="ECO:0000313" key="7">
    <source>
        <dbReference type="Proteomes" id="UP000271380"/>
    </source>
</evidence>
<dbReference type="EC" id="3.4.11.5" evidence="4 5"/>
<sequence length="434" mass="48825">MYASITDLHTSQSIHLGHTIKEHRASLPWDHKNPGRMFELFAREIIPPGGEDYPVMVYLQGGPGFPAPRPTNISGVIGQALKEFRVLLLDQRGTGRSTRIDSSSDESLLEADILALLRQEHIVYDCEALREALGVQKWSLFGQSFGGFCITSYLSSYPESIEHAYLTGGLPATDCDIDEVYRATFSALADRQEQFFAEYGFAVSRIREIADHLDNSDERLATGERLSSRRFRTLGIELGRGDGFHNLAYLLEDPFHLVKGEKRLKRDFLNQCGNSLSFEYGPLYAAIHESIYGGVSTTQPTAWSAHRIREEIEGFEENADPHSAQKFYLTGEHIFPWLFDEDPTLAPFAQSAHDLAAHTWQQSPYDTAVLTQSAPVSAAVVYLDDIFVPFTHSMSTARAYQDMRLHVTNEYQHNGIYHNGAGLFTELRKKVCDH</sequence>
<evidence type="ECO:0000256" key="1">
    <source>
        <dbReference type="ARBA" id="ARBA00010088"/>
    </source>
</evidence>